<name>A0AAV6S7H4_SOLSE</name>
<evidence type="ECO:0000313" key="1">
    <source>
        <dbReference type="EMBL" id="KAG7513142.1"/>
    </source>
</evidence>
<dbReference type="EMBL" id="JAGKHQ010000007">
    <property type="protein sequence ID" value="KAG7513142.1"/>
    <property type="molecule type" value="Genomic_DNA"/>
</dbReference>
<reference evidence="1 2" key="1">
    <citation type="journal article" date="2021" name="Sci. Rep.">
        <title>Chromosome anchoring in Senegalese sole (Solea senegalensis) reveals sex-associated markers and genome rearrangements in flatfish.</title>
        <authorList>
            <person name="Guerrero-Cozar I."/>
            <person name="Gomez-Garrido J."/>
            <person name="Berbel C."/>
            <person name="Martinez-Blanch J.F."/>
            <person name="Alioto T."/>
            <person name="Claros M.G."/>
            <person name="Gagnaire P.A."/>
            <person name="Manchado M."/>
        </authorList>
    </citation>
    <scope>NUCLEOTIDE SEQUENCE [LARGE SCALE GENOMIC DNA]</scope>
    <source>
        <strain evidence="1">Sse05_10M</strain>
    </source>
</reference>
<proteinExistence type="predicted"/>
<dbReference type="Proteomes" id="UP000693946">
    <property type="component" value="Linkage Group LG15"/>
</dbReference>
<dbReference type="AlphaFoldDB" id="A0AAV6S7H4"/>
<comment type="caution">
    <text evidence="1">The sequence shown here is derived from an EMBL/GenBank/DDBJ whole genome shotgun (WGS) entry which is preliminary data.</text>
</comment>
<sequence>MWSRGKEATETEETADLCFFSCCHHCWNGSGAGRVVQASNVKDSQRTTVSHT</sequence>
<evidence type="ECO:0000313" key="2">
    <source>
        <dbReference type="Proteomes" id="UP000693946"/>
    </source>
</evidence>
<protein>
    <submittedName>
        <fullName evidence="1">Uncharacterized protein</fullName>
    </submittedName>
</protein>
<gene>
    <name evidence="1" type="ORF">JOB18_048996</name>
</gene>
<organism evidence="1 2">
    <name type="scientific">Solea senegalensis</name>
    <name type="common">Senegalese sole</name>
    <dbReference type="NCBI Taxonomy" id="28829"/>
    <lineage>
        <taxon>Eukaryota</taxon>
        <taxon>Metazoa</taxon>
        <taxon>Chordata</taxon>
        <taxon>Craniata</taxon>
        <taxon>Vertebrata</taxon>
        <taxon>Euteleostomi</taxon>
        <taxon>Actinopterygii</taxon>
        <taxon>Neopterygii</taxon>
        <taxon>Teleostei</taxon>
        <taxon>Neoteleostei</taxon>
        <taxon>Acanthomorphata</taxon>
        <taxon>Carangaria</taxon>
        <taxon>Pleuronectiformes</taxon>
        <taxon>Pleuronectoidei</taxon>
        <taxon>Soleidae</taxon>
        <taxon>Solea</taxon>
    </lineage>
</organism>
<accession>A0AAV6S7H4</accession>
<keyword evidence="2" id="KW-1185">Reference proteome</keyword>